<evidence type="ECO:0000313" key="5">
    <source>
        <dbReference type="Proteomes" id="UP000602050"/>
    </source>
</evidence>
<evidence type="ECO:0000313" key="4">
    <source>
        <dbReference type="EMBL" id="GGH75750.1"/>
    </source>
</evidence>
<protein>
    <recommendedName>
        <fullName evidence="6">Type 4 fimbrial biogenesis protein PilX N-terminal domain-containing protein</fullName>
    </recommendedName>
</protein>
<name>A0A8J3EKT8_9BACI</name>
<comment type="caution">
    <text evidence="4">The sequence shown here is derived from an EMBL/GenBank/DDBJ whole genome shotgun (WGS) entry which is preliminary data.</text>
</comment>
<keyword evidence="1" id="KW-0812">Transmembrane</keyword>
<dbReference type="InterPro" id="IPR055729">
    <property type="entry name" value="DUF7305"/>
</dbReference>
<dbReference type="InterPro" id="IPR026588">
    <property type="entry name" value="Choice_anch_A"/>
</dbReference>
<evidence type="ECO:0000259" key="3">
    <source>
        <dbReference type="Pfam" id="PF23981"/>
    </source>
</evidence>
<gene>
    <name evidence="4" type="ORF">GCM10010978_15910</name>
</gene>
<evidence type="ECO:0000256" key="1">
    <source>
        <dbReference type="SAM" id="Phobius"/>
    </source>
</evidence>
<dbReference type="Pfam" id="PF23981">
    <property type="entry name" value="DUF7305"/>
    <property type="match status" value="1"/>
</dbReference>
<evidence type="ECO:0000259" key="2">
    <source>
        <dbReference type="Pfam" id="PF20597"/>
    </source>
</evidence>
<dbReference type="EMBL" id="BMEV01000024">
    <property type="protein sequence ID" value="GGH75750.1"/>
    <property type="molecule type" value="Genomic_DNA"/>
</dbReference>
<dbReference type="Pfam" id="PF20597">
    <property type="entry name" value="pAdhesive_15"/>
    <property type="match status" value="1"/>
</dbReference>
<accession>A0A8J3EKT8</accession>
<reference evidence="4" key="2">
    <citation type="submission" date="2020-09" db="EMBL/GenBank/DDBJ databases">
        <authorList>
            <person name="Sun Q."/>
            <person name="Zhou Y."/>
        </authorList>
    </citation>
    <scope>NUCLEOTIDE SEQUENCE</scope>
    <source>
        <strain evidence="4">CGMCC 1.12360</strain>
    </source>
</reference>
<keyword evidence="1" id="KW-1133">Transmembrane helix</keyword>
<feature type="domain" description="DUF7305" evidence="3">
    <location>
        <begin position="298"/>
        <end position="406"/>
    </location>
</feature>
<keyword evidence="1" id="KW-0472">Membrane</keyword>
<organism evidence="4 5">
    <name type="scientific">Compostibacillus humi</name>
    <dbReference type="NCBI Taxonomy" id="1245525"/>
    <lineage>
        <taxon>Bacteria</taxon>
        <taxon>Bacillati</taxon>
        <taxon>Bacillota</taxon>
        <taxon>Bacilli</taxon>
        <taxon>Bacillales</taxon>
        <taxon>Bacillaceae</taxon>
        <taxon>Compostibacillus</taxon>
    </lineage>
</organism>
<dbReference type="AlphaFoldDB" id="A0A8J3EKT8"/>
<dbReference type="Proteomes" id="UP000602050">
    <property type="component" value="Unassembled WGS sequence"/>
</dbReference>
<keyword evidence="5" id="KW-1185">Reference proteome</keyword>
<reference evidence="4" key="1">
    <citation type="journal article" date="2014" name="Int. J. Syst. Evol. Microbiol.">
        <title>Complete genome sequence of Corynebacterium casei LMG S-19264T (=DSM 44701T), isolated from a smear-ripened cheese.</title>
        <authorList>
            <consortium name="US DOE Joint Genome Institute (JGI-PGF)"/>
            <person name="Walter F."/>
            <person name="Albersmeier A."/>
            <person name="Kalinowski J."/>
            <person name="Ruckert C."/>
        </authorList>
    </citation>
    <scope>NUCLEOTIDE SEQUENCE</scope>
    <source>
        <strain evidence="4">CGMCC 1.12360</strain>
    </source>
</reference>
<feature type="transmembrane region" description="Helical" evidence="1">
    <location>
        <begin position="16"/>
        <end position="37"/>
    </location>
</feature>
<sequence length="490" mass="52972">MNKRGSRKSLYTNSSGFTLLGTVLVMVITSIIGMTLLNVTSNSLNISSIERDSQSAFYIAEAALTVEMANVKETIHDVYSRTDNEYSFFSTLTSELTGERAPYTNFEQVFGKNPKAIINVEELNEGNPREYKIISTGIIEEERTIEQKFYVEWASKSGVPDMALFVSNNINLAGGGYIKGDIATLSSQPNSITAGGGARVDGKIYVPVGYEKLAVDKPSWMTMVPDAEGKDFGEMPKLPPFPEIPSYRIPDDVIIQKDDWNKSAVIKNGDLLVNDWITNNYTLNMSDNMQFNNIEIKRNNTLNINIGTSDKEIVVKDLNIQNGHINIIGGGGLTIYVTGEMNFGSASSVNKNGKVNKLNIFLKGSNNPKKHKEVKLSGGQVINGSLFAEDADIKFTGGSGFIGNLFTGGKEISVSGGNWTEAPLILAPNADFTLSGGGNIKGSVIARSFAISGGGSLEYVDPQIKEGPISGEQLGSGEVIITKEPLLETN</sequence>
<proteinExistence type="predicted"/>
<feature type="domain" description="Choice-of-anchor A" evidence="2">
    <location>
        <begin position="412"/>
        <end position="455"/>
    </location>
</feature>
<evidence type="ECO:0008006" key="6">
    <source>
        <dbReference type="Google" id="ProtNLM"/>
    </source>
</evidence>
<dbReference type="RefSeq" id="WP_188391858.1">
    <property type="nucleotide sequence ID" value="NZ_BMEV01000024.1"/>
</dbReference>